<accession>A0A6B3TQ04</accession>
<dbReference type="GO" id="GO:0019442">
    <property type="term" value="P:L-tryptophan catabolic process to acetyl-CoA"/>
    <property type="evidence" value="ECO:0007669"/>
    <property type="project" value="TreeGrafter"/>
</dbReference>
<evidence type="ECO:0000256" key="5">
    <source>
        <dbReference type="ARBA" id="ARBA00023002"/>
    </source>
</evidence>
<evidence type="ECO:0000313" key="11">
    <source>
        <dbReference type="Proteomes" id="UP000481621"/>
    </source>
</evidence>
<name>A0A6B3TQ04_9BACI</name>
<evidence type="ECO:0000256" key="4">
    <source>
        <dbReference type="ARBA" id="ARBA00022964"/>
    </source>
</evidence>
<comment type="similarity">
    <text evidence="9">Belongs to the tryptophan 2,3-dioxygenase family.</text>
</comment>
<dbReference type="GO" id="GO:0019441">
    <property type="term" value="P:L-tryptophan catabolic process to kynurenine"/>
    <property type="evidence" value="ECO:0007669"/>
    <property type="project" value="UniProtKB-UniRule"/>
</dbReference>
<dbReference type="FunFam" id="1.20.58.480:FF:000001">
    <property type="entry name" value="Tryptophan 2,3-dioxygenase"/>
    <property type="match status" value="1"/>
</dbReference>
<keyword evidence="6 9" id="KW-0408">Iron</keyword>
<dbReference type="HAMAP" id="MF_01972">
    <property type="entry name" value="T23O"/>
    <property type="match status" value="1"/>
</dbReference>
<feature type="binding site" evidence="9">
    <location>
        <position position="120"/>
    </location>
    <ligand>
        <name>substrate</name>
    </ligand>
</feature>
<comment type="function">
    <text evidence="9">Heme-dependent dioxygenase that catalyzes the oxidative cleavage of the L-tryptophan (L-Trp) pyrrole ring and converts L-tryptophan to N-formyl-L-kynurenine. Catalyzes the oxidative cleavage of the indole moiety.</text>
</comment>
<dbReference type="EC" id="1.13.11.11" evidence="9"/>
<dbReference type="InterPro" id="IPR004981">
    <property type="entry name" value="Trp_2_3_dOase"/>
</dbReference>
<dbReference type="UniPathway" id="UPA00333">
    <property type="reaction ID" value="UER00453"/>
</dbReference>
<evidence type="ECO:0000256" key="3">
    <source>
        <dbReference type="ARBA" id="ARBA00022723"/>
    </source>
</evidence>
<dbReference type="NCBIfam" id="TIGR03036">
    <property type="entry name" value="trp_2_3_diox"/>
    <property type="match status" value="1"/>
</dbReference>
<feature type="binding site" evidence="9">
    <location>
        <position position="124"/>
    </location>
    <ligand>
        <name>substrate</name>
    </ligand>
</feature>
<feature type="binding site" evidence="9">
    <location>
        <position position="261"/>
    </location>
    <ligand>
        <name>substrate</name>
    </ligand>
</feature>
<keyword evidence="2 9" id="KW-0349">Heme</keyword>
<gene>
    <name evidence="9 10" type="primary">kynA</name>
    <name evidence="10" type="ORF">G4Z05_06150</name>
</gene>
<feature type="binding site" description="axial binding residue" evidence="9">
    <location>
        <position position="247"/>
    </location>
    <ligand>
        <name>heme</name>
        <dbReference type="ChEBI" id="CHEBI:30413"/>
    </ligand>
    <ligandPart>
        <name>Fe</name>
        <dbReference type="ChEBI" id="CHEBI:18248"/>
    </ligandPart>
</feature>
<sequence>MTEKQADTKYKVQNSHPGLEKEIQTDFQKEMSYGDYLHLDKILSSQHRLSDHHDEMLFIIIHQASELWMKLILHELNAAIQCILRNHLEPSFKMLSRVSRIQQQLIQSWSVLTTMTPADYMQFRHKLGHSSGFQSYQNRLIEFALGQKNAHTLAVYRHQLELYEQLNKALHEPSIYDAAVSALHAHGLPIDKTVLNRDFSQNYEPNPSVQEAWLTVYRNTDQYWDLYELAEKLVDIGNQQQLWRFHHMTTVERIIGHKKGTGGSSGVTYLKRVVDQQFFPDLLSIRTQL</sequence>
<dbReference type="InterPro" id="IPR017485">
    <property type="entry name" value="Trp_2-3-dOase_bac"/>
</dbReference>
<dbReference type="GO" id="GO:0020037">
    <property type="term" value="F:heme binding"/>
    <property type="evidence" value="ECO:0007669"/>
    <property type="project" value="UniProtKB-UniRule"/>
</dbReference>
<organism evidence="10 11">
    <name type="scientific">Neobacillus thermocopriae</name>
    <dbReference type="NCBI Taxonomy" id="1215031"/>
    <lineage>
        <taxon>Bacteria</taxon>
        <taxon>Bacillati</taxon>
        <taxon>Bacillota</taxon>
        <taxon>Bacilli</taxon>
        <taxon>Bacillales</taxon>
        <taxon>Bacillaceae</taxon>
        <taxon>Neobacillus</taxon>
    </lineage>
</organism>
<evidence type="ECO:0000256" key="1">
    <source>
        <dbReference type="ARBA" id="ARBA00011881"/>
    </source>
</evidence>
<evidence type="ECO:0000256" key="8">
    <source>
        <dbReference type="ARBA" id="ARBA00050412"/>
    </source>
</evidence>
<evidence type="ECO:0000313" key="10">
    <source>
        <dbReference type="EMBL" id="NEX78476.1"/>
    </source>
</evidence>
<dbReference type="GO" id="GO:0046872">
    <property type="term" value="F:metal ion binding"/>
    <property type="evidence" value="ECO:0007669"/>
    <property type="project" value="UniProtKB-KW"/>
</dbReference>
<dbReference type="GO" id="GO:0004833">
    <property type="term" value="F:L-tryptophan 2,3-dioxygenase activity"/>
    <property type="evidence" value="ECO:0007669"/>
    <property type="project" value="UniProtKB-UniRule"/>
</dbReference>
<dbReference type="Pfam" id="PF03301">
    <property type="entry name" value="Trp_dioxygenase"/>
    <property type="match status" value="1"/>
</dbReference>
<dbReference type="SUPFAM" id="SSF140959">
    <property type="entry name" value="Indolic compounds 2,3-dioxygenase-like"/>
    <property type="match status" value="1"/>
</dbReference>
<dbReference type="AlphaFoldDB" id="A0A6B3TQ04"/>
<dbReference type="RefSeq" id="WP_163251100.1">
    <property type="nucleotide sequence ID" value="NZ_JAAIUV010000007.1"/>
</dbReference>
<reference evidence="10" key="1">
    <citation type="submission" date="2020-02" db="EMBL/GenBank/DDBJ databases">
        <title>Bacillus sedimentmangrovi sp. nov., isolated from sediment of the mangrove ecosystem.</title>
        <authorList>
            <person name="Liu G."/>
        </authorList>
    </citation>
    <scope>NUCLEOTIDE SEQUENCE [LARGE SCALE GENOMIC DNA]</scope>
    <source>
        <strain evidence="10">SgZ-7</strain>
    </source>
</reference>
<evidence type="ECO:0000256" key="7">
    <source>
        <dbReference type="ARBA" id="ARBA00023079"/>
    </source>
</evidence>
<dbReference type="Gene3D" id="1.20.58.480">
    <property type="match status" value="1"/>
</dbReference>
<protein>
    <recommendedName>
        <fullName evidence="9">Tryptophan 2,3-dioxygenase</fullName>
        <shortName evidence="9">TDO</shortName>
        <ecNumber evidence="9">1.13.11.11</ecNumber>
    </recommendedName>
    <alternativeName>
        <fullName evidence="9">Tryptamin 2,3-dioxygenase</fullName>
    </alternativeName>
    <alternativeName>
        <fullName evidence="9">Tryptophan oxygenase</fullName>
        <shortName evidence="9">TO</shortName>
        <shortName evidence="9">TRPO</shortName>
    </alternativeName>
    <alternativeName>
        <fullName evidence="9">Tryptophan pyrrolase</fullName>
    </alternativeName>
    <alternativeName>
        <fullName evidence="9">Tryptophanase</fullName>
    </alternativeName>
</protein>
<evidence type="ECO:0000256" key="6">
    <source>
        <dbReference type="ARBA" id="ARBA00023004"/>
    </source>
</evidence>
<dbReference type="InterPro" id="IPR037217">
    <property type="entry name" value="Trp/Indoleamine_2_3_dOase-like"/>
</dbReference>
<keyword evidence="4 9" id="KW-0223">Dioxygenase</keyword>
<comment type="catalytic activity">
    <reaction evidence="8 9">
        <text>L-tryptophan + O2 = N-formyl-L-kynurenine</text>
        <dbReference type="Rhea" id="RHEA:24536"/>
        <dbReference type="ChEBI" id="CHEBI:15379"/>
        <dbReference type="ChEBI" id="CHEBI:57912"/>
        <dbReference type="ChEBI" id="CHEBI:58629"/>
        <dbReference type="EC" id="1.13.11.11"/>
    </reaction>
</comment>
<comment type="caution">
    <text evidence="10">The sequence shown here is derived from an EMBL/GenBank/DDBJ whole genome shotgun (WGS) entry which is preliminary data.</text>
</comment>
<proteinExistence type="inferred from homology"/>
<feature type="binding site" evidence="9">
    <location>
        <begin position="58"/>
        <end position="62"/>
    </location>
    <ligand>
        <name>substrate</name>
    </ligand>
</feature>
<dbReference type="Proteomes" id="UP000481621">
    <property type="component" value="Unassembled WGS sequence"/>
</dbReference>
<keyword evidence="5 9" id="KW-0560">Oxidoreductase</keyword>
<evidence type="ECO:0000256" key="2">
    <source>
        <dbReference type="ARBA" id="ARBA00022617"/>
    </source>
</evidence>
<keyword evidence="3 9" id="KW-0479">Metal-binding</keyword>
<dbReference type="PANTHER" id="PTHR10138:SF0">
    <property type="entry name" value="TRYPTOPHAN 2,3-DIOXYGENASE"/>
    <property type="match status" value="1"/>
</dbReference>
<keyword evidence="7 9" id="KW-0823">Tryptophan catabolism</keyword>
<evidence type="ECO:0000256" key="9">
    <source>
        <dbReference type="HAMAP-Rule" id="MF_01972"/>
    </source>
</evidence>
<keyword evidence="11" id="KW-1185">Reference proteome</keyword>
<dbReference type="PANTHER" id="PTHR10138">
    <property type="entry name" value="TRYPTOPHAN 2,3-DIOXYGENASE"/>
    <property type="match status" value="1"/>
</dbReference>
<comment type="pathway">
    <text evidence="9">Amino-acid degradation; L-tryptophan degradation via kynurenine pathway; L-kynurenine from L-tryptophan: step 1/2.</text>
</comment>
<comment type="subunit">
    <text evidence="1 9">Homotetramer.</text>
</comment>
<dbReference type="EMBL" id="JAAIUV010000007">
    <property type="protein sequence ID" value="NEX78476.1"/>
    <property type="molecule type" value="Genomic_DNA"/>
</dbReference>
<comment type="cofactor">
    <cofactor evidence="9">
        <name>heme</name>
        <dbReference type="ChEBI" id="CHEBI:30413"/>
    </cofactor>
    <text evidence="9">Binds 1 heme group per subunit.</text>
</comment>